<dbReference type="InterPro" id="IPR037284">
    <property type="entry name" value="SUF_FeS_clus_asmbl_SufBD_sf"/>
</dbReference>
<evidence type="ECO:0000259" key="1">
    <source>
        <dbReference type="Pfam" id="PF01458"/>
    </source>
</evidence>
<keyword evidence="3" id="KW-1185">Reference proteome</keyword>
<dbReference type="RefSeq" id="WP_309202741.1">
    <property type="nucleotide sequence ID" value="NZ_CP133548.1"/>
</dbReference>
<dbReference type="Proteomes" id="UP001239782">
    <property type="component" value="Chromosome"/>
</dbReference>
<dbReference type="PANTHER" id="PTHR43575">
    <property type="entry name" value="PROTEIN ABCI7, CHLOROPLASTIC"/>
    <property type="match status" value="1"/>
</dbReference>
<proteinExistence type="predicted"/>
<evidence type="ECO:0000313" key="3">
    <source>
        <dbReference type="Proteomes" id="UP001239782"/>
    </source>
</evidence>
<evidence type="ECO:0000313" key="2">
    <source>
        <dbReference type="EMBL" id="WMS87602.1"/>
    </source>
</evidence>
<gene>
    <name evidence="2" type="primary">sufD</name>
    <name evidence="2" type="ORF">Q9312_01440</name>
</gene>
<accession>A0AA51RU26</accession>
<organism evidence="2 3">
    <name type="scientific">Pleionea litopenaei</name>
    <dbReference type="NCBI Taxonomy" id="3070815"/>
    <lineage>
        <taxon>Bacteria</taxon>
        <taxon>Pseudomonadati</taxon>
        <taxon>Pseudomonadota</taxon>
        <taxon>Gammaproteobacteria</taxon>
        <taxon>Oceanospirillales</taxon>
        <taxon>Pleioneaceae</taxon>
        <taxon>Pleionea</taxon>
    </lineage>
</organism>
<dbReference type="InterPro" id="IPR055346">
    <property type="entry name" value="Fe-S_cluster_assembly_SufBD"/>
</dbReference>
<dbReference type="InterPro" id="IPR000825">
    <property type="entry name" value="SUF_FeS_clus_asmbl_SufBD_core"/>
</dbReference>
<dbReference type="PANTHER" id="PTHR43575:SF1">
    <property type="entry name" value="PROTEIN ABCI7, CHLOROPLASTIC"/>
    <property type="match status" value="1"/>
</dbReference>
<reference evidence="2 3" key="1">
    <citation type="submission" date="2023-08" db="EMBL/GenBank/DDBJ databases">
        <title>Pleionea litopenaei sp. nov., isolated from stomach of juvenile Litopenaeus vannamei.</title>
        <authorList>
            <person name="Rho A.M."/>
            <person name="Hwang C.Y."/>
        </authorList>
    </citation>
    <scope>NUCLEOTIDE SEQUENCE [LARGE SCALE GENOMIC DNA]</scope>
    <source>
        <strain evidence="2 3">HL-JVS1</strain>
    </source>
</reference>
<name>A0AA51RU26_9GAMM</name>
<protein>
    <submittedName>
        <fullName evidence="2">Fe-S cluster assembly protein SufD</fullName>
    </submittedName>
</protein>
<dbReference type="KEGG" id="plei:Q9312_01440"/>
<dbReference type="EMBL" id="CP133548">
    <property type="protein sequence ID" value="WMS87602.1"/>
    <property type="molecule type" value="Genomic_DNA"/>
</dbReference>
<dbReference type="SUPFAM" id="SSF101960">
    <property type="entry name" value="Stabilizer of iron transporter SufD"/>
    <property type="match status" value="1"/>
</dbReference>
<dbReference type="Pfam" id="PF01458">
    <property type="entry name" value="SUFBD_core"/>
    <property type="match status" value="1"/>
</dbReference>
<feature type="domain" description="SUF system FeS cluster assembly SufBD core" evidence="1">
    <location>
        <begin position="169"/>
        <end position="399"/>
    </location>
</feature>
<dbReference type="InterPro" id="IPR011542">
    <property type="entry name" value="SUF_FeS_clus_asmbl_SufD"/>
</dbReference>
<dbReference type="GO" id="GO:0016226">
    <property type="term" value="P:iron-sulfur cluster assembly"/>
    <property type="evidence" value="ECO:0007669"/>
    <property type="project" value="InterPro"/>
</dbReference>
<dbReference type="NCBIfam" id="TIGR01981">
    <property type="entry name" value="sufD"/>
    <property type="match status" value="1"/>
</dbReference>
<sequence>MSQAINYIETTAKLAQTLEHGSVTPWLAEFRQQQVAAAVEQDMPSRKVEHFKYNNLTLLSKQAYHQMPTNPANATQLPSLCDHFDADRLVIIDGQLSKEASTSALTYVTAFSDTNEQQQAFVLETLKRKNYGKNVFSLLGNGLTQNGYLVEFDERTENPLHIIYINTQASSQHVLNEQLIVRVSKLASANIVEHFVSDGEDNSVRHQSSHFVIEDGANLTHYRLHLENSSQVHFGENNVWLARDSKINSFHLALGSAIKRVDINVHHQASGSHADVNGLYLALNNEQVDFHTNIEHQVPHCTSQEVFRGLIGGSAKAVFNGRIHIFKDAQKTLAELSNKNLLLSNKAEINTKPELEIYADDVRCAHGATVAQMDNKALFYLMSRGIPKAQAELMLSFGFVNELLDNLSDQPIAEYLRPILAKLFDQAAN</sequence>
<dbReference type="AlphaFoldDB" id="A0AA51RU26"/>